<protein>
    <submittedName>
        <fullName evidence="5">PilC/PilY family type IV pilus protein</fullName>
    </submittedName>
</protein>
<feature type="signal peptide" evidence="3">
    <location>
        <begin position="1"/>
        <end position="24"/>
    </location>
</feature>
<keyword evidence="1" id="KW-0479">Metal-binding</keyword>
<accession>A0ABU8WB68</accession>
<keyword evidence="3" id="KW-0732">Signal</keyword>
<sequence length="1113" mass="116438">MTKRNFTMWTTVAALALASSIAKAEDIDIYQASGGGSAPNLVIILDNAAAADASSSYSCPTLTVNDPSKNFGFEQCGLYNAVSSIGSSKALNGNINLGLMYFPTGPTDGGTFVLPKPSPAPGSLLLMDGTGSDGKGVDKMLTRIKALSLSADKGNNNAIAQAMQETWAFYNGKTGLSGTTYPGTNSALTCARNFVLYITLATNNQKPQDSGNRAGSALQSAAALSGSPTQLTLPGWKSPISNSAASAKYKSDYSDEWAKFMYTGSSPNLATTYPAITTYTIVLTDGSNPDYEQLMVSMANQGGGKYFMVQLGDLDALAKAIGDVFSEVQAVNSVFAAPVLPVSTNAQGTYLNQVYIGMFRPDASGNPRWTGNLKQYQFGVDVSDPQSPELFLADASWGPYAGNTNANRALSAAGTGFVSPTAVSFWTSKDTATLPDSKGGFWSAAVALQGGNDGFDGPDGQVVEKGGVGQQIRLKYLAESYTGASATTSRNLFTCGLATPCLTGGALSSAKFSTSNASLATDLGYTTAQATASANFINWVRGEDTVTQAADAVAGAETSVPPDPSITVRGSIHGDVLHSRPVVINYGGTTGVVAFYGSNDGVFRAINGNQPNNTTDKTKPRGFCTVSSTCSIAVTDSKGNSASVPPGGELWGFVAPEFYPGLKTMYTNNPQLTLGAKTSGKNYFFDGPTSVYQNAATGNAYIFLTARRGGRLLYALDVSDPANPKFMWKHTSADLGFSELGQTWSQPKVARIKGNTNPVLIFGAGYDLAEDDEPPSAGKMGRGVFVLDAVTGALLWQTVSANSTCAVVTGATCVKTTGMDFAMPADVTLVDRDFDGFIDRAYAADVGGNIWRIDFQPKGGDPVPDYSSSTWAVTRLAALGGSGTTRRKMFFGPDIVITKSYDVIVASTGDREHPLVTHQANDIVNRFYMIKDTNIGMSVATGTPVVRDDTSSTANAAPPDFFNATSTPYDGSLKGFYVTLLGLDDSGASTKGEKAVNAPTTVGGTVYFGTNQPTPPSTNSCKANLGKARSYAVNFMTGNSKNVVFDGGGLLPSPVFGIVTVDVNGSPRKLPFLIGGGGGSGADSRSGLGAQKPVIPIKVKKRRTYWYRDIDRV</sequence>
<evidence type="ECO:0000256" key="3">
    <source>
        <dbReference type="SAM" id="SignalP"/>
    </source>
</evidence>
<dbReference type="Proteomes" id="UP001363010">
    <property type="component" value="Unassembled WGS sequence"/>
</dbReference>
<proteinExistence type="predicted"/>
<dbReference type="RefSeq" id="WP_340367666.1">
    <property type="nucleotide sequence ID" value="NZ_JBBKZV010000038.1"/>
</dbReference>
<organism evidence="5 6">
    <name type="scientific">Variovorax humicola</name>
    <dbReference type="NCBI Taxonomy" id="1769758"/>
    <lineage>
        <taxon>Bacteria</taxon>
        <taxon>Pseudomonadati</taxon>
        <taxon>Pseudomonadota</taxon>
        <taxon>Betaproteobacteria</taxon>
        <taxon>Burkholderiales</taxon>
        <taxon>Comamonadaceae</taxon>
        <taxon>Variovorax</taxon>
    </lineage>
</organism>
<feature type="domain" description="PilY1 beta-propeller" evidence="4">
    <location>
        <begin position="681"/>
        <end position="865"/>
    </location>
</feature>
<reference evidence="5 6" key="1">
    <citation type="submission" date="2024-03" db="EMBL/GenBank/DDBJ databases">
        <title>Novel species of the genus Variovorax.</title>
        <authorList>
            <person name="Liu Q."/>
            <person name="Xin Y.-H."/>
        </authorList>
    </citation>
    <scope>NUCLEOTIDE SEQUENCE [LARGE SCALE GENOMIC DNA]</scope>
    <source>
        <strain evidence="5 6">KACC 18501</strain>
    </source>
</reference>
<evidence type="ECO:0000256" key="1">
    <source>
        <dbReference type="ARBA" id="ARBA00022723"/>
    </source>
</evidence>
<comment type="caution">
    <text evidence="5">The sequence shown here is derived from an EMBL/GenBank/DDBJ whole genome shotgun (WGS) entry which is preliminary data.</text>
</comment>
<keyword evidence="2" id="KW-0106">Calcium</keyword>
<dbReference type="Pfam" id="PF05567">
    <property type="entry name" value="T4P_PilY1"/>
    <property type="match status" value="1"/>
</dbReference>
<dbReference type="EMBL" id="JBBKZV010000038">
    <property type="protein sequence ID" value="MEJ8826627.1"/>
    <property type="molecule type" value="Genomic_DNA"/>
</dbReference>
<dbReference type="InterPro" id="IPR008707">
    <property type="entry name" value="B-propeller_PilY1"/>
</dbReference>
<name>A0ABU8WB68_9BURK</name>
<evidence type="ECO:0000313" key="6">
    <source>
        <dbReference type="Proteomes" id="UP001363010"/>
    </source>
</evidence>
<keyword evidence="6" id="KW-1185">Reference proteome</keyword>
<evidence type="ECO:0000259" key="4">
    <source>
        <dbReference type="Pfam" id="PF05567"/>
    </source>
</evidence>
<feature type="chain" id="PRO_5047496396" evidence="3">
    <location>
        <begin position="25"/>
        <end position="1113"/>
    </location>
</feature>
<evidence type="ECO:0000313" key="5">
    <source>
        <dbReference type="EMBL" id="MEJ8826627.1"/>
    </source>
</evidence>
<evidence type="ECO:0000256" key="2">
    <source>
        <dbReference type="ARBA" id="ARBA00022837"/>
    </source>
</evidence>
<gene>
    <name evidence="5" type="ORF">WKW80_32205</name>
</gene>